<reference evidence="4" key="1">
    <citation type="submission" date="2019-09" db="EMBL/GenBank/DDBJ databases">
        <title>Mumia zhuanghuii sp. nov. isolated from the intestinal contents of plateau pika (Ochotona curzoniae) in the Qinghai-Tibet plateau of China.</title>
        <authorList>
            <person name="Tian Z."/>
        </authorList>
    </citation>
    <scope>NUCLEOTIDE SEQUENCE [LARGE SCALE GENOMIC DNA]</scope>
    <source>
        <strain evidence="4">JCM 30598</strain>
    </source>
</reference>
<evidence type="ECO:0000256" key="1">
    <source>
        <dbReference type="SAM" id="Phobius"/>
    </source>
</evidence>
<accession>A0A5J5IZQ1</accession>
<dbReference type="EMBL" id="VYSA01000002">
    <property type="protein sequence ID" value="KAA9107781.1"/>
    <property type="molecule type" value="Genomic_DNA"/>
</dbReference>
<protein>
    <recommendedName>
        <fullName evidence="2">GGDEF domain-containing protein</fullName>
    </recommendedName>
</protein>
<keyword evidence="4" id="KW-1185">Reference proteome</keyword>
<keyword evidence="1" id="KW-1133">Transmembrane helix</keyword>
<feature type="transmembrane region" description="Helical" evidence="1">
    <location>
        <begin position="44"/>
        <end position="64"/>
    </location>
</feature>
<evidence type="ECO:0000313" key="4">
    <source>
        <dbReference type="Proteomes" id="UP000325827"/>
    </source>
</evidence>
<dbReference type="OrthoDB" id="5082312at2"/>
<comment type="caution">
    <text evidence="3">The sequence shown here is derived from an EMBL/GenBank/DDBJ whole genome shotgun (WGS) entry which is preliminary data.</text>
</comment>
<feature type="transmembrane region" description="Helical" evidence="1">
    <location>
        <begin position="152"/>
        <end position="174"/>
    </location>
</feature>
<feature type="domain" description="GGDEF" evidence="2">
    <location>
        <begin position="248"/>
        <end position="379"/>
    </location>
</feature>
<dbReference type="Proteomes" id="UP000325827">
    <property type="component" value="Unassembled WGS sequence"/>
</dbReference>
<feature type="transmembrane region" description="Helical" evidence="1">
    <location>
        <begin position="119"/>
        <end position="140"/>
    </location>
</feature>
<feature type="transmembrane region" description="Helical" evidence="1">
    <location>
        <begin position="70"/>
        <end position="90"/>
    </location>
</feature>
<keyword evidence="1" id="KW-0812">Transmembrane</keyword>
<dbReference type="SUPFAM" id="SSF55073">
    <property type="entry name" value="Nucleotide cyclase"/>
    <property type="match status" value="1"/>
</dbReference>
<evidence type="ECO:0000313" key="3">
    <source>
        <dbReference type="EMBL" id="KAA9107781.1"/>
    </source>
</evidence>
<dbReference type="InterPro" id="IPR029787">
    <property type="entry name" value="Nucleotide_cyclase"/>
</dbReference>
<dbReference type="PROSITE" id="PS50887">
    <property type="entry name" value="GGDEF"/>
    <property type="match status" value="1"/>
</dbReference>
<gene>
    <name evidence="3" type="ORF">F6B43_10100</name>
</gene>
<name>A0A5J5IZQ1_9MICO</name>
<dbReference type="InterPro" id="IPR043128">
    <property type="entry name" value="Rev_trsase/Diguanyl_cyclase"/>
</dbReference>
<dbReference type="AlphaFoldDB" id="A0A5J5IZQ1"/>
<evidence type="ECO:0000259" key="2">
    <source>
        <dbReference type="PROSITE" id="PS50887"/>
    </source>
</evidence>
<dbReference type="InterPro" id="IPR000160">
    <property type="entry name" value="GGDEF_dom"/>
</dbReference>
<feature type="transmembrane region" description="Helical" evidence="1">
    <location>
        <begin position="186"/>
        <end position="209"/>
    </location>
</feature>
<proteinExistence type="predicted"/>
<dbReference type="Gene3D" id="3.30.70.270">
    <property type="match status" value="1"/>
</dbReference>
<feature type="transmembrane region" description="Helical" evidence="1">
    <location>
        <begin position="95"/>
        <end position="113"/>
    </location>
</feature>
<feature type="transmembrane region" description="Helical" evidence="1">
    <location>
        <begin position="12"/>
        <end position="32"/>
    </location>
</feature>
<sequence length="384" mass="40788">MPDAVNELSDLVVMQTGVVTVCVALMIWLGLLARPGRATRYWTYGYLLALLASYGSMTSAALGADVLLQPVAIGLSFGLPALVWSGLRVLQGKRAFVWTGIVQSFASVLILWATAGQPYGFVVFTVLILAAAIGAGLGAVEVLHGAFRGSRFGVPLVAGSAVLLLLGLVGVIHSTLAAGSTGDLDFVRGVVLATTCYIICVTVSLLFLANRRAGAADILEAVDDFFPEVVMRPIVREKLLRAAKRSEQNWSFVDIRLDDVVDLREATGDAAFSTMVRRLEDTVADAFPADADLFRIAPGHVTVFVAQPSEAVRLRVRSVLNSIGAPPDGGPTTLRITASAGIIKIDPQVDDYPTVTEAAARATEQAQLQGGDRWVRVDTRTPTV</sequence>
<dbReference type="RefSeq" id="WP_150448816.1">
    <property type="nucleotide sequence ID" value="NZ_VYSA01000002.1"/>
</dbReference>
<keyword evidence="1" id="KW-0472">Membrane</keyword>
<organism evidence="3 4">
    <name type="scientific">Microbacterium rhizomatis</name>
    <dbReference type="NCBI Taxonomy" id="1631477"/>
    <lineage>
        <taxon>Bacteria</taxon>
        <taxon>Bacillati</taxon>
        <taxon>Actinomycetota</taxon>
        <taxon>Actinomycetes</taxon>
        <taxon>Micrococcales</taxon>
        <taxon>Microbacteriaceae</taxon>
        <taxon>Microbacterium</taxon>
    </lineage>
</organism>